<evidence type="ECO:0008006" key="3">
    <source>
        <dbReference type="Google" id="ProtNLM"/>
    </source>
</evidence>
<reference evidence="2" key="1">
    <citation type="submission" date="2016-10" db="EMBL/GenBank/DDBJ databases">
        <title>Comparative genomics uncovers the prolific and rare metabolic potential of the cyanobacterial genus Moorea.</title>
        <authorList>
            <person name="Leao T."/>
            <person name="Castelao G."/>
            <person name="Korobeynikov A."/>
            <person name="Monroe E.A."/>
            <person name="Podell S."/>
            <person name="Glukhov E."/>
            <person name="Allen E."/>
            <person name="Gerwick W.H."/>
            <person name="Gerwick L."/>
        </authorList>
    </citation>
    <scope>NUCLEOTIDE SEQUENCE [LARGE SCALE GENOMIC DNA]</scope>
    <source>
        <strain evidence="2">PAL-8-15-08-1</strain>
    </source>
</reference>
<dbReference type="Proteomes" id="UP000177870">
    <property type="component" value="Chromosome"/>
</dbReference>
<evidence type="ECO:0000313" key="1">
    <source>
        <dbReference type="EMBL" id="AOX03230.1"/>
    </source>
</evidence>
<accession>A0A1D8U003</accession>
<dbReference type="STRING" id="1458985.BJP34_30705"/>
<sequence>MAKLLKLLGIGLELTIAILIARPGWCLPPPEDLPEEVLRTEIIIEARSPLDGKPMNPAEYAQLQDAIAQRSTSPGLDPQIRELIFLLQLSDLFRTILPF</sequence>
<dbReference type="EMBL" id="CP017599">
    <property type="protein sequence ID" value="AOX03230.1"/>
    <property type="molecule type" value="Genomic_DNA"/>
</dbReference>
<dbReference type="RefSeq" id="WP_070395617.1">
    <property type="nucleotide sequence ID" value="NZ_CP017599.1"/>
</dbReference>
<dbReference type="KEGG" id="mpro:BJP34_30705"/>
<organism evidence="1 2">
    <name type="scientific">Moorena producens PAL-8-15-08-1</name>
    <dbReference type="NCBI Taxonomy" id="1458985"/>
    <lineage>
        <taxon>Bacteria</taxon>
        <taxon>Bacillati</taxon>
        <taxon>Cyanobacteriota</taxon>
        <taxon>Cyanophyceae</taxon>
        <taxon>Coleofasciculales</taxon>
        <taxon>Coleofasciculaceae</taxon>
        <taxon>Moorena</taxon>
    </lineage>
</organism>
<name>A0A1D8U003_9CYAN</name>
<protein>
    <recommendedName>
        <fullName evidence="3">Glutathione S-transferase</fullName>
    </recommendedName>
</protein>
<gene>
    <name evidence="1" type="ORF">BJP34_30705</name>
</gene>
<evidence type="ECO:0000313" key="2">
    <source>
        <dbReference type="Proteomes" id="UP000177870"/>
    </source>
</evidence>
<proteinExistence type="predicted"/>
<dbReference type="OrthoDB" id="515557at2"/>
<dbReference type="AlphaFoldDB" id="A0A1D8U003"/>